<organism evidence="2 3">
    <name type="scientific">Bacillus coahuilensis p1.1.43</name>
    <dbReference type="NCBI Taxonomy" id="1150625"/>
    <lineage>
        <taxon>Bacteria</taxon>
        <taxon>Bacillati</taxon>
        <taxon>Bacillota</taxon>
        <taxon>Bacilli</taxon>
        <taxon>Bacillales</taxon>
        <taxon>Bacillaceae</taxon>
        <taxon>Bacillus</taxon>
    </lineage>
</organism>
<feature type="region of interest" description="Disordered" evidence="1">
    <location>
        <begin position="1"/>
        <end position="42"/>
    </location>
</feature>
<dbReference type="Proteomes" id="UP000074108">
    <property type="component" value="Unassembled WGS sequence"/>
</dbReference>
<accession>A0A147K6P4</accession>
<sequence>MTTKKEQETKNESKEQRMKREHGQDIDPQRDPDKPNHTKSTN</sequence>
<comment type="caution">
    <text evidence="2">The sequence shown here is derived from an EMBL/GenBank/DDBJ whole genome shotgun (WGS) entry which is preliminary data.</text>
</comment>
<keyword evidence="3" id="KW-1185">Reference proteome</keyword>
<dbReference type="RefSeq" id="WP_010174371.1">
    <property type="nucleotide sequence ID" value="NZ_LDYG01000034.1"/>
</dbReference>
<dbReference type="EMBL" id="LDYG01000034">
    <property type="protein sequence ID" value="KUP05575.1"/>
    <property type="molecule type" value="Genomic_DNA"/>
</dbReference>
<evidence type="ECO:0000313" key="3">
    <source>
        <dbReference type="Proteomes" id="UP000074108"/>
    </source>
</evidence>
<reference evidence="2 3" key="1">
    <citation type="journal article" date="2016" name="Front. Microbiol.">
        <title>Microevolution Analysis of Bacillus coahuilensis Unveils Differences in Phosphorus Acquisition Strategies and Their Regulation.</title>
        <authorList>
            <person name="Gomez-Lunar Z."/>
            <person name="Hernandez-Gonzalez I."/>
            <person name="Rodriguez-Torres M.D."/>
            <person name="Souza V."/>
            <person name="Olmedo-Alvarez G."/>
        </authorList>
    </citation>
    <scope>NUCLEOTIDE SEQUENCE [LARGE SCALE GENOMIC DNA]</scope>
    <source>
        <strain evidence="3">p1.1.43</strain>
    </source>
</reference>
<evidence type="ECO:0000313" key="2">
    <source>
        <dbReference type="EMBL" id="KUP05575.1"/>
    </source>
</evidence>
<feature type="compositionally biased region" description="Basic and acidic residues" evidence="1">
    <location>
        <begin position="1"/>
        <end position="36"/>
    </location>
</feature>
<protein>
    <submittedName>
        <fullName evidence="2">3-methyladenine DNA glycosylase</fullName>
    </submittedName>
</protein>
<dbReference type="STRING" id="1150625.Q75_11450"/>
<gene>
    <name evidence="2" type="ORF">Q75_11450</name>
</gene>
<dbReference type="OrthoDB" id="2455991at2"/>
<dbReference type="PATRIC" id="fig|1150625.3.peg.2436"/>
<proteinExistence type="predicted"/>
<name>A0A147K6P4_9BACI</name>
<evidence type="ECO:0000256" key="1">
    <source>
        <dbReference type="SAM" id="MobiDB-lite"/>
    </source>
</evidence>
<dbReference type="AlphaFoldDB" id="A0A147K6P4"/>